<dbReference type="GO" id="GO:0005886">
    <property type="term" value="C:plasma membrane"/>
    <property type="evidence" value="ECO:0007669"/>
    <property type="project" value="TreeGrafter"/>
</dbReference>
<dbReference type="PROSITE" id="PS50200">
    <property type="entry name" value="RA"/>
    <property type="match status" value="1"/>
</dbReference>
<evidence type="ECO:0000259" key="3">
    <source>
        <dbReference type="PROSITE" id="PS50009"/>
    </source>
</evidence>
<evidence type="ECO:0000259" key="5">
    <source>
        <dbReference type="PROSITE" id="PS50212"/>
    </source>
</evidence>
<organism evidence="6 7">
    <name type="scientific">Trichonephila clavata</name>
    <name type="common">Joro spider</name>
    <name type="synonym">Nephila clavata</name>
    <dbReference type="NCBI Taxonomy" id="2740835"/>
    <lineage>
        <taxon>Eukaryota</taxon>
        <taxon>Metazoa</taxon>
        <taxon>Ecdysozoa</taxon>
        <taxon>Arthropoda</taxon>
        <taxon>Chelicerata</taxon>
        <taxon>Arachnida</taxon>
        <taxon>Araneae</taxon>
        <taxon>Araneomorphae</taxon>
        <taxon>Entelegynae</taxon>
        <taxon>Araneoidea</taxon>
        <taxon>Nephilidae</taxon>
        <taxon>Trichonephila</taxon>
    </lineage>
</organism>
<evidence type="ECO:0000256" key="2">
    <source>
        <dbReference type="PROSITE-ProRule" id="PRU00168"/>
    </source>
</evidence>
<keyword evidence="7" id="KW-1185">Reference proteome</keyword>
<dbReference type="SUPFAM" id="SSF54236">
    <property type="entry name" value="Ubiquitin-like"/>
    <property type="match status" value="1"/>
</dbReference>
<dbReference type="Pfam" id="PF00618">
    <property type="entry name" value="RasGEF_N"/>
    <property type="match status" value="1"/>
</dbReference>
<feature type="domain" description="Ras-GEF" evidence="3">
    <location>
        <begin position="237"/>
        <end position="506"/>
    </location>
</feature>
<comment type="caution">
    <text evidence="6">The sequence shown here is derived from an EMBL/GenBank/DDBJ whole genome shotgun (WGS) entry which is preliminary data.</text>
</comment>
<dbReference type="Gene3D" id="1.10.840.10">
    <property type="entry name" value="Ras guanine-nucleotide exchange factors catalytic domain"/>
    <property type="match status" value="1"/>
</dbReference>
<evidence type="ECO:0000313" key="7">
    <source>
        <dbReference type="Proteomes" id="UP000887116"/>
    </source>
</evidence>
<dbReference type="Gene3D" id="1.20.870.10">
    <property type="entry name" value="Son of sevenless (SoS) protein Chain: S domain 1"/>
    <property type="match status" value="1"/>
</dbReference>
<feature type="domain" description="N-terminal Ras-GEF" evidence="5">
    <location>
        <begin position="76"/>
        <end position="202"/>
    </location>
</feature>
<dbReference type="PROSITE" id="PS50212">
    <property type="entry name" value="RASGEF_NTER"/>
    <property type="match status" value="1"/>
</dbReference>
<dbReference type="InterPro" id="IPR019804">
    <property type="entry name" value="Ras_G-nucl-exch_fac_CS"/>
</dbReference>
<dbReference type="CDD" id="cd00155">
    <property type="entry name" value="RasGEF"/>
    <property type="match status" value="1"/>
</dbReference>
<reference evidence="6" key="1">
    <citation type="submission" date="2020-07" db="EMBL/GenBank/DDBJ databases">
        <title>Multicomponent nature underlies the extraordinary mechanical properties of spider dragline silk.</title>
        <authorList>
            <person name="Kono N."/>
            <person name="Nakamura H."/>
            <person name="Mori M."/>
            <person name="Yoshida Y."/>
            <person name="Ohtoshi R."/>
            <person name="Malay A.D."/>
            <person name="Moran D.A.P."/>
            <person name="Tomita M."/>
            <person name="Numata K."/>
            <person name="Arakawa K."/>
        </authorList>
    </citation>
    <scope>NUCLEOTIDE SEQUENCE</scope>
</reference>
<dbReference type="InterPro" id="IPR036964">
    <property type="entry name" value="RASGEF_cat_dom_sf"/>
</dbReference>
<keyword evidence="1 2" id="KW-0344">Guanine-nucleotide releasing factor</keyword>
<protein>
    <submittedName>
        <fullName evidence="6">Ral guanine nucleotide dissociation stimulator-like 1</fullName>
    </submittedName>
</protein>
<dbReference type="OrthoDB" id="26687at2759"/>
<dbReference type="InterPro" id="IPR000159">
    <property type="entry name" value="RA_dom"/>
</dbReference>
<dbReference type="Gene3D" id="3.10.20.90">
    <property type="entry name" value="Phosphatidylinositol 3-kinase Catalytic Subunit, Chain A, domain 1"/>
    <property type="match status" value="1"/>
</dbReference>
<dbReference type="SMART" id="SM00314">
    <property type="entry name" value="RA"/>
    <property type="match status" value="1"/>
</dbReference>
<dbReference type="InterPro" id="IPR029071">
    <property type="entry name" value="Ubiquitin-like_domsf"/>
</dbReference>
<dbReference type="EMBL" id="BMAO01002607">
    <property type="protein sequence ID" value="GFQ81966.1"/>
    <property type="molecule type" value="Genomic_DNA"/>
</dbReference>
<dbReference type="CDD" id="cd00153">
    <property type="entry name" value="RA_RalGDS_like"/>
    <property type="match status" value="1"/>
</dbReference>
<dbReference type="PANTHER" id="PTHR23113:SF312">
    <property type="entry name" value="RAL GUANINE NUCLEOTIDE DISSOCIATION STIMULATOR-LIKE, ISOFORM E"/>
    <property type="match status" value="1"/>
</dbReference>
<dbReference type="Pfam" id="PF00788">
    <property type="entry name" value="RA"/>
    <property type="match status" value="1"/>
</dbReference>
<dbReference type="SUPFAM" id="SSF48366">
    <property type="entry name" value="Ras GEF"/>
    <property type="match status" value="1"/>
</dbReference>
<dbReference type="PROSITE" id="PS50009">
    <property type="entry name" value="RASGEF_CAT"/>
    <property type="match status" value="1"/>
</dbReference>
<dbReference type="InterPro" id="IPR000651">
    <property type="entry name" value="Ras-like_Gua-exchang_fac_N"/>
</dbReference>
<dbReference type="AlphaFoldDB" id="A0A8X6KRU2"/>
<dbReference type="CDD" id="cd06224">
    <property type="entry name" value="REM"/>
    <property type="match status" value="1"/>
</dbReference>
<evidence type="ECO:0000313" key="6">
    <source>
        <dbReference type="EMBL" id="GFQ81966.1"/>
    </source>
</evidence>
<sequence length="691" mass="79064">MALHADLNKRFEDILHLDIPDRVLNPFERGQPSLKLWGEEEIDGAIYTVYLKKVRYHHTSIESSEQISHLEWETIRVKMIKAGTLEKLVESLTTDTGELESTYMNIFLSTYRSFASPSQVLSILLNRYEQVHNEGIQFSSESKDQHKRTLEKVLLVWLDMYAEDFYEPPQYLSLIKIKEFAAKYIPGGVLELRAKHRLLKYKKGEFAGFTNNHTVDICNENKLKSLSLNYLSILDILDREFALQLTYTDNELFKKLVPYQCLGAAWSRRDKASGWNVFPSTVTATVNQFNAVSLRVISTILSDPLLKSANRARIVTKWINIAQELRLLKNFSSLKAITAALQSNSIHRLSKVWLSVPREKIEVFSELAKIFSEENNQTNCRELLIKEGSAKFVNAMWLSNKQCFKGLEKIANDHACTMQGTIPYLGTFLTDLTMIDAAIPDYLPNGLINFDKKRKEFEILAQIKLLQSAANSYDIQVNEEFQTWFSSIPIFDEKKSYEFSCSIEPQDTMFHNKKHVFDNVKNSVFKWSHQKSDSTPSTSSNGFLCDKNSNEINLANIAKENSIKMSKSCSSLSIPHQNSSLHNGKNGTLEDFYIIKVSLEQKNCDISGINMYKSIMLNNSDRTRTVITNAMLKHGVDGDPEEYMLVQLVPSGEIVFPDSANVYYAVNRNHELKFVLRSRYENDGRGGKRTT</sequence>
<accession>A0A8X6KRU2</accession>
<gene>
    <name evidence="6" type="primary">RGL1</name>
    <name evidence="6" type="ORF">TNCT_247481</name>
</gene>
<dbReference type="InterPro" id="IPR008937">
    <property type="entry name" value="Ras-like_GEF"/>
</dbReference>
<dbReference type="InterPro" id="IPR001895">
    <property type="entry name" value="RASGEF_cat_dom"/>
</dbReference>
<dbReference type="GO" id="GO:0005085">
    <property type="term" value="F:guanyl-nucleotide exchange factor activity"/>
    <property type="evidence" value="ECO:0007669"/>
    <property type="project" value="UniProtKB-KW"/>
</dbReference>
<proteinExistence type="predicted"/>
<dbReference type="Pfam" id="PF00617">
    <property type="entry name" value="RasGEF"/>
    <property type="match status" value="1"/>
</dbReference>
<dbReference type="InterPro" id="IPR023578">
    <property type="entry name" value="Ras_GEF_dom_sf"/>
</dbReference>
<dbReference type="GO" id="GO:0007265">
    <property type="term" value="P:Ras protein signal transduction"/>
    <property type="evidence" value="ECO:0007669"/>
    <property type="project" value="TreeGrafter"/>
</dbReference>
<evidence type="ECO:0000259" key="4">
    <source>
        <dbReference type="PROSITE" id="PS50200"/>
    </source>
</evidence>
<dbReference type="PROSITE" id="PS00720">
    <property type="entry name" value="RASGEF"/>
    <property type="match status" value="1"/>
</dbReference>
<dbReference type="SMART" id="SM00229">
    <property type="entry name" value="RasGEFN"/>
    <property type="match status" value="1"/>
</dbReference>
<dbReference type="SMART" id="SM00147">
    <property type="entry name" value="RasGEF"/>
    <property type="match status" value="1"/>
</dbReference>
<feature type="domain" description="Ras-associating" evidence="4">
    <location>
        <begin position="591"/>
        <end position="681"/>
    </location>
</feature>
<dbReference type="PANTHER" id="PTHR23113">
    <property type="entry name" value="GUANINE NUCLEOTIDE EXCHANGE FACTOR"/>
    <property type="match status" value="1"/>
</dbReference>
<evidence type="ECO:0000256" key="1">
    <source>
        <dbReference type="ARBA" id="ARBA00022658"/>
    </source>
</evidence>
<name>A0A8X6KRU2_TRICU</name>
<dbReference type="Proteomes" id="UP000887116">
    <property type="component" value="Unassembled WGS sequence"/>
</dbReference>